<dbReference type="Proteomes" id="UP000218542">
    <property type="component" value="Unassembled WGS sequence"/>
</dbReference>
<dbReference type="EMBL" id="BAOS01000022">
    <property type="protein sequence ID" value="GAX61435.1"/>
    <property type="molecule type" value="Genomic_DNA"/>
</dbReference>
<comment type="caution">
    <text evidence="1">The sequence shown here is derived from an EMBL/GenBank/DDBJ whole genome shotgun (WGS) entry which is preliminary data.</text>
</comment>
<dbReference type="RefSeq" id="WP_096894827.1">
    <property type="nucleotide sequence ID" value="NZ_BAOS01000022.1"/>
</dbReference>
<accession>A0A286TZW4</accession>
<sequence>MSYVGKWRITETSVWDTEYLDELEEASVEFTKESGTMTFGYIHIEMDVVKDEIGGIEILGYSFVEDDEDDEVSGWGWFRQTLTKDKMEGKIYFHYGESSQIRIARYKKGR</sequence>
<name>A0A286TZW4_9BACT</name>
<evidence type="ECO:0008006" key="3">
    <source>
        <dbReference type="Google" id="ProtNLM"/>
    </source>
</evidence>
<proteinExistence type="predicted"/>
<dbReference type="OrthoDB" id="282152at2"/>
<dbReference type="AlphaFoldDB" id="A0A286TZW4"/>
<protein>
    <recommendedName>
        <fullName evidence="3">Lipocalin-like domain-containing protein</fullName>
    </recommendedName>
</protein>
<reference evidence="2" key="1">
    <citation type="journal article" date="2017" name="Environ. Microbiol. Rep.">
        <title>Genetic Diversity of Marine Anaerobic Ammonium-Oxidizing Bacteria as Revealed by Genomic and Proteomic Analyses of 'Candidatus Scalindua japonica'.</title>
        <authorList>
            <person name="Oshiki M."/>
            <person name="Mizuto K."/>
            <person name="Kimura Z."/>
            <person name="Kindaichi T."/>
            <person name="Satoh H."/>
            <person name="Okabe S."/>
        </authorList>
    </citation>
    <scope>NUCLEOTIDE SEQUENCE [LARGE SCALE GENOMIC DNA]</scope>
    <source>
        <strain evidence="2">husup-a2</strain>
    </source>
</reference>
<evidence type="ECO:0000313" key="1">
    <source>
        <dbReference type="EMBL" id="GAX61435.1"/>
    </source>
</evidence>
<organism evidence="1 2">
    <name type="scientific">Candidatus Scalindua japonica</name>
    <dbReference type="NCBI Taxonomy" id="1284222"/>
    <lineage>
        <taxon>Bacteria</taxon>
        <taxon>Pseudomonadati</taxon>
        <taxon>Planctomycetota</taxon>
        <taxon>Candidatus Brocadiia</taxon>
        <taxon>Candidatus Brocadiales</taxon>
        <taxon>Candidatus Scalinduaceae</taxon>
        <taxon>Candidatus Scalindua</taxon>
    </lineage>
</organism>
<keyword evidence="2" id="KW-1185">Reference proteome</keyword>
<gene>
    <name evidence="1" type="ORF">SCALIN_C22_0146</name>
</gene>
<evidence type="ECO:0000313" key="2">
    <source>
        <dbReference type="Proteomes" id="UP000218542"/>
    </source>
</evidence>